<sequence length="259" mass="29961">MHIVNTHFKSLNQYFLEHPLVNANQSDVFKDAKQLTFRPSVTMPKYDYPITSGCMEGKNAEETLQFLISRIDEISKEIQMEAWISPDDDAALSRRSAFHYAAAYYPEPAFSYLCELLNKNNLLLEALKIKDVFNHTPLDFANKEDNKENAAYLEDIEWILTGSMKGENADSKIITQAKTILFPVEDEQIYNCTRLHYIAAHYPKPSLVYFCQFLKKHNILLVALNIRDLFSLKPLDYAKMTHNTENATYLKDIEEMLMA</sequence>
<evidence type="ECO:0000313" key="1">
    <source>
        <dbReference type="EMBL" id="CCB89428.1"/>
    </source>
</evidence>
<dbReference type="RefSeq" id="WP_013943894.1">
    <property type="nucleotide sequence ID" value="NC_015713.1"/>
</dbReference>
<proteinExistence type="predicted"/>
<dbReference type="Proteomes" id="UP000000496">
    <property type="component" value="Chromosome gsn.131"/>
</dbReference>
<evidence type="ECO:0008006" key="3">
    <source>
        <dbReference type="Google" id="ProtNLM"/>
    </source>
</evidence>
<dbReference type="SUPFAM" id="SSF48403">
    <property type="entry name" value="Ankyrin repeat"/>
    <property type="match status" value="1"/>
</dbReference>
<dbReference type="STRING" id="331113.SNE_A15510"/>
<reference evidence="1 2" key="2">
    <citation type="journal article" date="2011" name="Mol. Biol. Evol.">
        <title>Unity in variety--the pan-genome of the Chlamydiae.</title>
        <authorList>
            <person name="Collingro A."/>
            <person name="Tischler P."/>
            <person name="Weinmaier T."/>
            <person name="Penz T."/>
            <person name="Heinz E."/>
            <person name="Brunham R.C."/>
            <person name="Read T.D."/>
            <person name="Bavoil P.M."/>
            <person name="Sachse K."/>
            <person name="Kahane S."/>
            <person name="Friedman M.G."/>
            <person name="Rattei T."/>
            <person name="Myers G.S."/>
            <person name="Horn M."/>
        </authorList>
    </citation>
    <scope>NUCLEOTIDE SEQUENCE [LARGE SCALE GENOMIC DNA]</scope>
    <source>
        <strain evidence="2">ATCC VR-1471 / Z</strain>
    </source>
</reference>
<organism evidence="1 2">
    <name type="scientific">Simkania negevensis (strain ATCC VR-1471 / DSM 27360 / Z)</name>
    <dbReference type="NCBI Taxonomy" id="331113"/>
    <lineage>
        <taxon>Bacteria</taxon>
        <taxon>Pseudomonadati</taxon>
        <taxon>Chlamydiota</taxon>
        <taxon>Chlamydiia</taxon>
        <taxon>Parachlamydiales</taxon>
        <taxon>Simkaniaceae</taxon>
        <taxon>Simkania</taxon>
    </lineage>
</organism>
<accession>F8L9A9</accession>
<evidence type="ECO:0000313" key="2">
    <source>
        <dbReference type="Proteomes" id="UP000000496"/>
    </source>
</evidence>
<dbReference type="InterPro" id="IPR036770">
    <property type="entry name" value="Ankyrin_rpt-contain_sf"/>
</dbReference>
<dbReference type="HOGENOM" id="CLU_1073240_0_0_0"/>
<dbReference type="KEGG" id="sng:SNE_A15510"/>
<reference key="1">
    <citation type="journal article" date="2011" name="Mol. Biol. Evol.">
        <title>Unity in variety -- the pan-genome of the Chlamydiae.</title>
        <authorList>
            <person name="Collingro A."/>
            <person name="Tischler P."/>
            <person name="Weinmaier T."/>
            <person name="Penz T."/>
            <person name="Heinz E."/>
            <person name="Brunham R.C."/>
            <person name="Read T.D."/>
            <person name="Bavoil P.M."/>
            <person name="Sachse K."/>
            <person name="Kahane S."/>
            <person name="Friedman M.G."/>
            <person name="Rattei T."/>
            <person name="Myers G.S.A."/>
            <person name="Horn M."/>
        </authorList>
    </citation>
    <scope>NUCLEOTIDE SEQUENCE</scope>
    <source>
        <strain>Z</strain>
    </source>
</reference>
<name>F8L9A9_SIMNZ</name>
<protein>
    <recommendedName>
        <fullName evidence="3">Ankyrin repeat protein</fullName>
    </recommendedName>
</protein>
<keyword evidence="2" id="KW-1185">Reference proteome</keyword>
<dbReference type="EMBL" id="FR872582">
    <property type="protein sequence ID" value="CCB89428.1"/>
    <property type="molecule type" value="Genomic_DNA"/>
</dbReference>
<dbReference type="AlphaFoldDB" id="F8L9A9"/>
<gene>
    <name evidence="1" type="ordered locus">SNE_A15510</name>
</gene>